<organism evidence="1 2">
    <name type="scientific">Stephania yunnanensis</name>
    <dbReference type="NCBI Taxonomy" id="152371"/>
    <lineage>
        <taxon>Eukaryota</taxon>
        <taxon>Viridiplantae</taxon>
        <taxon>Streptophyta</taxon>
        <taxon>Embryophyta</taxon>
        <taxon>Tracheophyta</taxon>
        <taxon>Spermatophyta</taxon>
        <taxon>Magnoliopsida</taxon>
        <taxon>Ranunculales</taxon>
        <taxon>Menispermaceae</taxon>
        <taxon>Menispermoideae</taxon>
        <taxon>Cissampelideae</taxon>
        <taxon>Stephania</taxon>
    </lineage>
</organism>
<sequence>MSESTNVDDAIEGLRMLQSGVGCAYRDTCECVLRTVLVGARTFWTTLSIVMVEDLLVRAILMFCFTFGK</sequence>
<dbReference type="EMBL" id="JBBNAF010000004">
    <property type="protein sequence ID" value="KAK9150454.1"/>
    <property type="molecule type" value="Genomic_DNA"/>
</dbReference>
<protein>
    <submittedName>
        <fullName evidence="1">Uncharacterized protein</fullName>
    </submittedName>
</protein>
<accession>A0AAP0KF68</accession>
<gene>
    <name evidence="1" type="ORF">Syun_008763</name>
</gene>
<name>A0AAP0KF68_9MAGN</name>
<proteinExistence type="predicted"/>
<evidence type="ECO:0000313" key="2">
    <source>
        <dbReference type="Proteomes" id="UP001420932"/>
    </source>
</evidence>
<reference evidence="1 2" key="1">
    <citation type="submission" date="2024-01" db="EMBL/GenBank/DDBJ databases">
        <title>Genome assemblies of Stephania.</title>
        <authorList>
            <person name="Yang L."/>
        </authorList>
    </citation>
    <scope>NUCLEOTIDE SEQUENCE [LARGE SCALE GENOMIC DNA]</scope>
    <source>
        <strain evidence="1">YNDBR</strain>
        <tissue evidence="1">Leaf</tissue>
    </source>
</reference>
<evidence type="ECO:0000313" key="1">
    <source>
        <dbReference type="EMBL" id="KAK9150454.1"/>
    </source>
</evidence>
<comment type="caution">
    <text evidence="1">The sequence shown here is derived from an EMBL/GenBank/DDBJ whole genome shotgun (WGS) entry which is preliminary data.</text>
</comment>
<dbReference type="AlphaFoldDB" id="A0AAP0KF68"/>
<keyword evidence="2" id="KW-1185">Reference proteome</keyword>
<dbReference type="Proteomes" id="UP001420932">
    <property type="component" value="Unassembled WGS sequence"/>
</dbReference>